<keyword evidence="5" id="KW-0067">ATP-binding</keyword>
<dbReference type="Gene3D" id="3.90.740.10">
    <property type="entry name" value="Valyl/Leucyl/Isoleucyl-tRNA synthetase, editing domain"/>
    <property type="match status" value="1"/>
</dbReference>
<keyword evidence="3" id="KW-0436">Ligase</keyword>
<evidence type="ECO:0000256" key="6">
    <source>
        <dbReference type="ARBA" id="ARBA00022917"/>
    </source>
</evidence>
<name>J9FST8_9ZZZZ</name>
<dbReference type="SUPFAM" id="SSF50677">
    <property type="entry name" value="ValRS/IleRS/LeuRS editing domain"/>
    <property type="match status" value="1"/>
</dbReference>
<sequence length="178" mass="20105">CLRVSAYAQRLLDGLETIDWTDSLKETQKNWIGRSEGAEIKFKVKDRDMEFTIFTTRADTMFGVTFMVLAPESELVQQLTTDEQRAEVEAYLDRTKKRTERERISDRKVTGVFSGSYAINPFTGEAVPVWISDYVLAGYGTGAIMAVPAHDSRDYAFAKHFGLEIRPLVEGCDVSEES</sequence>
<gene>
    <name evidence="9" type="ORF">EVA_19271</name>
</gene>
<comment type="similarity">
    <text evidence="1">Belongs to the class-I aminoacyl-tRNA synthetase family.</text>
</comment>
<feature type="non-terminal residue" evidence="9">
    <location>
        <position position="178"/>
    </location>
</feature>
<accession>J9FST8</accession>
<dbReference type="GO" id="GO:0005524">
    <property type="term" value="F:ATP binding"/>
    <property type="evidence" value="ECO:0007669"/>
    <property type="project" value="UniProtKB-KW"/>
</dbReference>
<evidence type="ECO:0000256" key="3">
    <source>
        <dbReference type="ARBA" id="ARBA00022598"/>
    </source>
</evidence>
<reference evidence="9" key="1">
    <citation type="journal article" date="2012" name="PLoS ONE">
        <title>Gene sets for utilization of primary and secondary nutrition supplies in the distal gut of endangered iberian lynx.</title>
        <authorList>
            <person name="Alcaide M."/>
            <person name="Messina E."/>
            <person name="Richter M."/>
            <person name="Bargiela R."/>
            <person name="Peplies J."/>
            <person name="Huws S.A."/>
            <person name="Newbold C.J."/>
            <person name="Golyshin P.N."/>
            <person name="Simon M.A."/>
            <person name="Lopez G."/>
            <person name="Yakimov M.M."/>
            <person name="Ferrer M."/>
        </authorList>
    </citation>
    <scope>NUCLEOTIDE SEQUENCE</scope>
</reference>
<dbReference type="GO" id="GO:0006429">
    <property type="term" value="P:leucyl-tRNA aminoacylation"/>
    <property type="evidence" value="ECO:0007669"/>
    <property type="project" value="InterPro"/>
</dbReference>
<dbReference type="InterPro" id="IPR025709">
    <property type="entry name" value="Leu_tRNA-synth_edit"/>
</dbReference>
<dbReference type="GO" id="GO:0005829">
    <property type="term" value="C:cytosol"/>
    <property type="evidence" value="ECO:0007669"/>
    <property type="project" value="TreeGrafter"/>
</dbReference>
<evidence type="ECO:0000256" key="1">
    <source>
        <dbReference type="ARBA" id="ARBA00005594"/>
    </source>
</evidence>
<evidence type="ECO:0000259" key="8">
    <source>
        <dbReference type="Pfam" id="PF13603"/>
    </source>
</evidence>
<dbReference type="Pfam" id="PF13603">
    <property type="entry name" value="tRNA-synt_1_2"/>
    <property type="match status" value="1"/>
</dbReference>
<evidence type="ECO:0000256" key="7">
    <source>
        <dbReference type="ARBA" id="ARBA00023146"/>
    </source>
</evidence>
<dbReference type="AlphaFoldDB" id="J9FST8"/>
<dbReference type="EMBL" id="AMCI01007434">
    <property type="protein sequence ID" value="EJW92622.1"/>
    <property type="molecule type" value="Genomic_DNA"/>
</dbReference>
<feature type="non-terminal residue" evidence="9">
    <location>
        <position position="1"/>
    </location>
</feature>
<evidence type="ECO:0000313" key="9">
    <source>
        <dbReference type="EMBL" id="EJW92622.1"/>
    </source>
</evidence>
<comment type="caution">
    <text evidence="9">The sequence shown here is derived from an EMBL/GenBank/DDBJ whole genome shotgun (WGS) entry which is preliminary data.</text>
</comment>
<proteinExistence type="inferred from homology"/>
<evidence type="ECO:0000256" key="4">
    <source>
        <dbReference type="ARBA" id="ARBA00022741"/>
    </source>
</evidence>
<feature type="domain" description="Leucyl-tRNA synthetase editing" evidence="8">
    <location>
        <begin position="29"/>
        <end position="173"/>
    </location>
</feature>
<dbReference type="InterPro" id="IPR009008">
    <property type="entry name" value="Val/Leu/Ile-tRNA-synth_edit"/>
</dbReference>
<keyword evidence="4" id="KW-0547">Nucleotide-binding</keyword>
<dbReference type="GO" id="GO:0004823">
    <property type="term" value="F:leucine-tRNA ligase activity"/>
    <property type="evidence" value="ECO:0007669"/>
    <property type="project" value="UniProtKB-EC"/>
</dbReference>
<dbReference type="PANTHER" id="PTHR43740:SF2">
    <property type="entry name" value="LEUCINE--TRNA LIGASE, MITOCHONDRIAL"/>
    <property type="match status" value="1"/>
</dbReference>
<keyword evidence="7 9" id="KW-0030">Aminoacyl-tRNA synthetase</keyword>
<protein>
    <recommendedName>
        <fullName evidence="2">leucine--tRNA ligase</fullName>
        <ecNumber evidence="2">6.1.1.4</ecNumber>
    </recommendedName>
</protein>
<dbReference type="GO" id="GO:0002161">
    <property type="term" value="F:aminoacyl-tRNA deacylase activity"/>
    <property type="evidence" value="ECO:0007669"/>
    <property type="project" value="InterPro"/>
</dbReference>
<evidence type="ECO:0000256" key="2">
    <source>
        <dbReference type="ARBA" id="ARBA00013164"/>
    </source>
</evidence>
<dbReference type="EC" id="6.1.1.4" evidence="2"/>
<organism evidence="9">
    <name type="scientific">gut metagenome</name>
    <dbReference type="NCBI Taxonomy" id="749906"/>
    <lineage>
        <taxon>unclassified sequences</taxon>
        <taxon>metagenomes</taxon>
        <taxon>organismal metagenomes</taxon>
    </lineage>
</organism>
<dbReference type="PANTHER" id="PTHR43740">
    <property type="entry name" value="LEUCYL-TRNA SYNTHETASE"/>
    <property type="match status" value="1"/>
</dbReference>
<evidence type="ECO:0000256" key="5">
    <source>
        <dbReference type="ARBA" id="ARBA00022840"/>
    </source>
</evidence>
<keyword evidence="6" id="KW-0648">Protein biosynthesis</keyword>
<dbReference type="InterPro" id="IPR002302">
    <property type="entry name" value="Leu-tRNA-ligase"/>
</dbReference>